<dbReference type="Proteomes" id="UP000095728">
    <property type="component" value="Unassembled WGS sequence"/>
</dbReference>
<dbReference type="PROSITE" id="PS01023">
    <property type="entry name" value="PTR2_2"/>
    <property type="match status" value="1"/>
</dbReference>
<feature type="transmembrane region" description="Helical" evidence="7">
    <location>
        <begin position="399"/>
        <end position="424"/>
    </location>
</feature>
<evidence type="ECO:0000256" key="4">
    <source>
        <dbReference type="ARBA" id="ARBA00022989"/>
    </source>
</evidence>
<dbReference type="Pfam" id="PF00854">
    <property type="entry name" value="PTR2"/>
    <property type="match status" value="1"/>
</dbReference>
<evidence type="ECO:0000256" key="5">
    <source>
        <dbReference type="ARBA" id="ARBA00023136"/>
    </source>
</evidence>
<dbReference type="InterPro" id="IPR018456">
    <property type="entry name" value="PTR2_symporter_CS"/>
</dbReference>
<keyword evidence="5 7" id="KW-0472">Membrane</keyword>
<feature type="transmembrane region" description="Helical" evidence="7">
    <location>
        <begin position="586"/>
        <end position="606"/>
    </location>
</feature>
<evidence type="ECO:0000256" key="3">
    <source>
        <dbReference type="ARBA" id="ARBA00022692"/>
    </source>
</evidence>
<dbReference type="InParanoid" id="A0A1E5RH88"/>
<proteinExistence type="inferred from homology"/>
<feature type="transmembrane region" description="Helical" evidence="7">
    <location>
        <begin position="519"/>
        <end position="543"/>
    </location>
</feature>
<dbReference type="Gene3D" id="1.20.1250.20">
    <property type="entry name" value="MFS general substrate transporter like domains"/>
    <property type="match status" value="1"/>
</dbReference>
<comment type="subcellular location">
    <subcellularLocation>
        <location evidence="1 6">Membrane</location>
        <topology evidence="1 6">Multi-pass membrane protein</topology>
    </subcellularLocation>
</comment>
<feature type="transmembrane region" description="Helical" evidence="7">
    <location>
        <begin position="475"/>
        <end position="499"/>
    </location>
</feature>
<dbReference type="AlphaFoldDB" id="A0A1E5RH88"/>
<evidence type="ECO:0000256" key="1">
    <source>
        <dbReference type="ARBA" id="ARBA00004141"/>
    </source>
</evidence>
<evidence type="ECO:0000256" key="6">
    <source>
        <dbReference type="RuleBase" id="RU003755"/>
    </source>
</evidence>
<organism evidence="8 9">
    <name type="scientific">Hanseniaspora osmophila</name>
    <dbReference type="NCBI Taxonomy" id="56408"/>
    <lineage>
        <taxon>Eukaryota</taxon>
        <taxon>Fungi</taxon>
        <taxon>Dikarya</taxon>
        <taxon>Ascomycota</taxon>
        <taxon>Saccharomycotina</taxon>
        <taxon>Saccharomycetes</taxon>
        <taxon>Saccharomycodales</taxon>
        <taxon>Saccharomycodaceae</taxon>
        <taxon>Hanseniaspora</taxon>
    </lineage>
</organism>
<dbReference type="GO" id="GO:0006857">
    <property type="term" value="P:oligopeptide transport"/>
    <property type="evidence" value="ECO:0007669"/>
    <property type="project" value="InterPro"/>
</dbReference>
<keyword evidence="9" id="KW-1185">Reference proteome</keyword>
<protein>
    <submittedName>
        <fullName evidence="8">Peptide transporter PTR2</fullName>
    </submittedName>
</protein>
<feature type="transmembrane region" description="Helical" evidence="7">
    <location>
        <begin position="219"/>
        <end position="240"/>
    </location>
</feature>
<evidence type="ECO:0000313" key="9">
    <source>
        <dbReference type="Proteomes" id="UP000095728"/>
    </source>
</evidence>
<keyword evidence="3 6" id="KW-0812">Transmembrane</keyword>
<gene>
    <name evidence="8" type="ORF">AWRI3579_g1211</name>
</gene>
<name>A0A1E5RH88_9ASCO</name>
<comment type="similarity">
    <text evidence="2 6">Belongs to the major facilitator superfamily. Proton-dependent oligopeptide transporter (POT/PTR) (TC 2.A.17) family.</text>
</comment>
<evidence type="ECO:0000313" key="8">
    <source>
        <dbReference type="EMBL" id="OEJ86272.1"/>
    </source>
</evidence>
<dbReference type="InterPro" id="IPR036259">
    <property type="entry name" value="MFS_trans_sf"/>
</dbReference>
<dbReference type="GO" id="GO:0016020">
    <property type="term" value="C:membrane"/>
    <property type="evidence" value="ECO:0007669"/>
    <property type="project" value="UniProtKB-SubCell"/>
</dbReference>
<dbReference type="SUPFAM" id="SSF103473">
    <property type="entry name" value="MFS general substrate transporter"/>
    <property type="match status" value="1"/>
</dbReference>
<comment type="caution">
    <text evidence="8">The sequence shown here is derived from an EMBL/GenBank/DDBJ whole genome shotgun (WGS) entry which is preliminary data.</text>
</comment>
<feature type="transmembrane region" description="Helical" evidence="7">
    <location>
        <begin position="555"/>
        <end position="574"/>
    </location>
</feature>
<feature type="transmembrane region" description="Helical" evidence="7">
    <location>
        <begin position="160"/>
        <end position="179"/>
    </location>
</feature>
<feature type="transmembrane region" description="Helical" evidence="7">
    <location>
        <begin position="303"/>
        <end position="323"/>
    </location>
</feature>
<dbReference type="OrthoDB" id="8904098at2759"/>
<dbReference type="PANTHER" id="PTHR11654">
    <property type="entry name" value="OLIGOPEPTIDE TRANSPORTER-RELATED"/>
    <property type="match status" value="1"/>
</dbReference>
<reference evidence="9" key="1">
    <citation type="journal article" date="2016" name="Genome Announc.">
        <title>Genome sequences of three species of Hanseniaspora isolated from spontaneous wine fermentations.</title>
        <authorList>
            <person name="Sternes P.R."/>
            <person name="Lee D."/>
            <person name="Kutyna D.R."/>
            <person name="Borneman A.R."/>
        </authorList>
    </citation>
    <scope>NUCLEOTIDE SEQUENCE [LARGE SCALE GENOMIC DNA]</scope>
    <source>
        <strain evidence="9">AWRI3579</strain>
    </source>
</reference>
<feature type="transmembrane region" description="Helical" evidence="7">
    <location>
        <begin position="278"/>
        <end position="297"/>
    </location>
</feature>
<dbReference type="EMBL" id="LPNM01000006">
    <property type="protein sequence ID" value="OEJ86272.1"/>
    <property type="molecule type" value="Genomic_DNA"/>
</dbReference>
<feature type="transmembrane region" description="Helical" evidence="7">
    <location>
        <begin position="191"/>
        <end position="213"/>
    </location>
</feature>
<keyword evidence="4 7" id="KW-1133">Transmembrane helix</keyword>
<dbReference type="GO" id="GO:0022857">
    <property type="term" value="F:transmembrane transporter activity"/>
    <property type="evidence" value="ECO:0007669"/>
    <property type="project" value="InterPro"/>
</dbReference>
<sequence length="687" mass="77420">MSNSFTEKNENGITHINSDVDIDNKFADEKNKMQNIKLHEKSVDLDTTDGSLNKEPTSGDSNLVYETTLYEEDDEDFVDFRKPTPEEEKTLRRTTGNIKWYLYFLLLVEFAERASYYGVSDRINNFVELPLPDGSKSGKVYTAGEDPGALNMSLSRANSTLNALSFFAYCFPLVTSYFCDMYFKRMTMLKAGVFIGILAHILFIIAAVPSVIAQPNASYGVLFAGIFVLSWCCACIKPCLLPTILEQYPHQENVVTKTKKGEKVILDREQTLNKITNWFYFSINLGSITDIGIGYSARNCGYWVAFLIPLCIFMILPFILWPLESKIYDPKPAGTSVMNDIFKLLKVAFEGNFIKRIKNKTFWEYPKPSYMQEAQPDRVGWRKNKPGWYPERVVNDTKVTLSACVFFLYYVMFNINDMGLGALLNNLSASMTTNGVPNDVINNFNPLAIIFFVPFLDLAFYPLCRKVGINWTPKWKIFTGFMTAALAMMVGAILQSWVYKHSPCGDYASSCDQHAPITLWYTAILYALTGLSECFAMTSAYAIAFLRAPNSMKTFVMALFLFTTALSSIMGIIISPAMVDPLLVRVFIGITVVGAAFAFGFLFQYWNLDETMAEEMAQQKMLDLAQKQQEEADLLIEQNDAINSTSYELNEETDGLNALASRNTHRGNIKDLENLSPIVSAEVAAKM</sequence>
<dbReference type="FunCoup" id="A0A1E5RH88">
    <property type="interactions" value="1105"/>
</dbReference>
<evidence type="ECO:0000256" key="2">
    <source>
        <dbReference type="ARBA" id="ARBA00005982"/>
    </source>
</evidence>
<accession>A0A1E5RH88</accession>
<dbReference type="InterPro" id="IPR000109">
    <property type="entry name" value="POT_fam"/>
</dbReference>
<feature type="transmembrane region" description="Helical" evidence="7">
    <location>
        <begin position="444"/>
        <end position="463"/>
    </location>
</feature>
<keyword evidence="6" id="KW-0813">Transport</keyword>
<evidence type="ECO:0000256" key="7">
    <source>
        <dbReference type="SAM" id="Phobius"/>
    </source>
</evidence>